<gene>
    <name evidence="7" type="ORF">DV515_00006585</name>
</gene>
<keyword evidence="4" id="KW-0539">Nucleus</keyword>
<accession>A0A3L8SKT0</accession>
<dbReference type="InterPro" id="IPR011520">
    <property type="entry name" value="Vg_fam"/>
</dbReference>
<dbReference type="GO" id="GO:0006355">
    <property type="term" value="P:regulation of DNA-templated transcription"/>
    <property type="evidence" value="ECO:0007669"/>
    <property type="project" value="InterPro"/>
</dbReference>
<evidence type="ECO:0000256" key="5">
    <source>
        <dbReference type="ARBA" id="ARBA00025784"/>
    </source>
</evidence>
<evidence type="ECO:0000313" key="8">
    <source>
        <dbReference type="Proteomes" id="UP000276834"/>
    </source>
</evidence>
<comment type="subcellular location">
    <subcellularLocation>
        <location evidence="1">Nucleus</location>
    </subcellularLocation>
</comment>
<evidence type="ECO:0000256" key="6">
    <source>
        <dbReference type="SAM" id="MobiDB-lite"/>
    </source>
</evidence>
<dbReference type="AlphaFoldDB" id="A0A3L8SKT0"/>
<dbReference type="PANTHER" id="PTHR15950:SF16">
    <property type="entry name" value="TRANSCRIPTION COFACTOR VESTIGIAL-LIKE PROTEIN 3"/>
    <property type="match status" value="1"/>
</dbReference>
<dbReference type="Proteomes" id="UP000276834">
    <property type="component" value="Unassembled WGS sequence"/>
</dbReference>
<evidence type="ECO:0000256" key="3">
    <source>
        <dbReference type="ARBA" id="ARBA00023163"/>
    </source>
</evidence>
<name>A0A3L8SKT0_CHLGU</name>
<dbReference type="EMBL" id="QUSF01000016">
    <property type="protein sequence ID" value="RLW03234.1"/>
    <property type="molecule type" value="Genomic_DNA"/>
</dbReference>
<dbReference type="OrthoDB" id="10069705at2759"/>
<keyword evidence="3" id="KW-0804">Transcription</keyword>
<feature type="region of interest" description="Disordered" evidence="6">
    <location>
        <begin position="1"/>
        <end position="30"/>
    </location>
</feature>
<evidence type="ECO:0000313" key="7">
    <source>
        <dbReference type="EMBL" id="RLW03234.1"/>
    </source>
</evidence>
<keyword evidence="2" id="KW-0805">Transcription regulation</keyword>
<protein>
    <submittedName>
        <fullName evidence="7">Uncharacterized protein</fullName>
    </submittedName>
</protein>
<proteinExistence type="inferred from homology"/>
<dbReference type="GO" id="GO:0005634">
    <property type="term" value="C:nucleus"/>
    <property type="evidence" value="ECO:0007669"/>
    <property type="project" value="UniProtKB-SubCell"/>
</dbReference>
<dbReference type="PANTHER" id="PTHR15950">
    <property type="entry name" value="TRANSCRIPTION COFACTOR VESTIGIAL-LIKE PROTEIN"/>
    <property type="match status" value="1"/>
</dbReference>
<organism evidence="7 8">
    <name type="scientific">Chloebia gouldiae</name>
    <name type="common">Gouldian finch</name>
    <name type="synonym">Erythrura gouldiae</name>
    <dbReference type="NCBI Taxonomy" id="44316"/>
    <lineage>
        <taxon>Eukaryota</taxon>
        <taxon>Metazoa</taxon>
        <taxon>Chordata</taxon>
        <taxon>Craniata</taxon>
        <taxon>Vertebrata</taxon>
        <taxon>Euteleostomi</taxon>
        <taxon>Archelosauria</taxon>
        <taxon>Archosauria</taxon>
        <taxon>Dinosauria</taxon>
        <taxon>Saurischia</taxon>
        <taxon>Theropoda</taxon>
        <taxon>Coelurosauria</taxon>
        <taxon>Aves</taxon>
        <taxon>Neognathae</taxon>
        <taxon>Neoaves</taxon>
        <taxon>Telluraves</taxon>
        <taxon>Australaves</taxon>
        <taxon>Passeriformes</taxon>
        <taxon>Passeroidea</taxon>
        <taxon>Passeridae</taxon>
        <taxon>Chloebia</taxon>
    </lineage>
</organism>
<keyword evidence="8" id="KW-1185">Reference proteome</keyword>
<feature type="compositionally biased region" description="Basic residues" evidence="6">
    <location>
        <begin position="7"/>
        <end position="22"/>
    </location>
</feature>
<evidence type="ECO:0000256" key="4">
    <source>
        <dbReference type="ARBA" id="ARBA00023242"/>
    </source>
</evidence>
<evidence type="ECO:0000256" key="1">
    <source>
        <dbReference type="ARBA" id="ARBA00004123"/>
    </source>
</evidence>
<comment type="similarity">
    <text evidence="5">Belongs to the vestigial family.</text>
</comment>
<reference evidence="7 8" key="1">
    <citation type="journal article" date="2018" name="Proc. R. Soc. B">
        <title>A non-coding region near Follistatin controls head colour polymorphism in the Gouldian finch.</title>
        <authorList>
            <person name="Toomey M.B."/>
            <person name="Marques C.I."/>
            <person name="Andrade P."/>
            <person name="Araujo P.M."/>
            <person name="Sabatino S."/>
            <person name="Gazda M.A."/>
            <person name="Afonso S."/>
            <person name="Lopes R.J."/>
            <person name="Corbo J.C."/>
            <person name="Carneiro M."/>
        </authorList>
    </citation>
    <scope>NUCLEOTIDE SEQUENCE [LARGE SCALE GENOMIC DNA]</scope>
    <source>
        <strain evidence="7">Red01</strain>
        <tissue evidence="7">Muscle</tissue>
    </source>
</reference>
<sequence length="103" mass="10780">MHDVYVHRHHPHPHVHHHHHHGPGSQRDARYGSLLLPSVRAARIGPAPPGDAAKADPAAVAGATSAWAGAFHGTVDIVPSFGFDTAGNWVPDGCMGLSLGARV</sequence>
<evidence type="ECO:0000256" key="2">
    <source>
        <dbReference type="ARBA" id="ARBA00023015"/>
    </source>
</evidence>
<comment type="caution">
    <text evidence="7">The sequence shown here is derived from an EMBL/GenBank/DDBJ whole genome shotgun (WGS) entry which is preliminary data.</text>
</comment>